<feature type="domain" description="Histone deacetylase" evidence="1">
    <location>
        <begin position="3"/>
        <end position="59"/>
    </location>
</feature>
<feature type="non-terminal residue" evidence="2">
    <location>
        <position position="1"/>
    </location>
</feature>
<accession>A0ABP0VG41</accession>
<sequence>KINEALAEFKPDLIIYNAGTDILVGDPLGNLDILADGIKSRDELVFKTAKELQIPIVMLT</sequence>
<evidence type="ECO:0000313" key="3">
    <source>
        <dbReference type="Proteomes" id="UP001497444"/>
    </source>
</evidence>
<name>A0ABP0VG41_9BRYO</name>
<organism evidence="2 3">
    <name type="scientific">Sphagnum jensenii</name>
    <dbReference type="NCBI Taxonomy" id="128206"/>
    <lineage>
        <taxon>Eukaryota</taxon>
        <taxon>Viridiplantae</taxon>
        <taxon>Streptophyta</taxon>
        <taxon>Embryophyta</taxon>
        <taxon>Bryophyta</taxon>
        <taxon>Sphagnophytina</taxon>
        <taxon>Sphagnopsida</taxon>
        <taxon>Sphagnales</taxon>
        <taxon>Sphagnaceae</taxon>
        <taxon>Sphagnum</taxon>
    </lineage>
</organism>
<dbReference type="Proteomes" id="UP001497444">
    <property type="component" value="Unassembled WGS sequence"/>
</dbReference>
<gene>
    <name evidence="2" type="ORF">CSSPJE1EN1_LOCUS28279</name>
</gene>
<dbReference type="Pfam" id="PF00850">
    <property type="entry name" value="Hist_deacetyl"/>
    <property type="match status" value="1"/>
</dbReference>
<evidence type="ECO:0000259" key="1">
    <source>
        <dbReference type="Pfam" id="PF00850"/>
    </source>
</evidence>
<protein>
    <recommendedName>
        <fullName evidence="1">Histone deacetylase domain-containing protein</fullName>
    </recommendedName>
</protein>
<evidence type="ECO:0000313" key="2">
    <source>
        <dbReference type="EMBL" id="CAK9252901.1"/>
    </source>
</evidence>
<dbReference type="InterPro" id="IPR037138">
    <property type="entry name" value="His_deacetylse_dom_sf"/>
</dbReference>
<dbReference type="SUPFAM" id="SSF52768">
    <property type="entry name" value="Arginase/deacetylase"/>
    <property type="match status" value="1"/>
</dbReference>
<keyword evidence="3" id="KW-1185">Reference proteome</keyword>
<feature type="non-terminal residue" evidence="2">
    <location>
        <position position="60"/>
    </location>
</feature>
<dbReference type="InterPro" id="IPR023801">
    <property type="entry name" value="His_deacetylse_dom"/>
</dbReference>
<reference evidence="2" key="1">
    <citation type="submission" date="2024-02" db="EMBL/GenBank/DDBJ databases">
        <authorList>
            <consortium name="ELIXIR-Norway"/>
            <consortium name="Elixir Norway"/>
        </authorList>
    </citation>
    <scope>NUCLEOTIDE SEQUENCE</scope>
</reference>
<dbReference type="Gene3D" id="3.40.800.20">
    <property type="entry name" value="Histone deacetylase domain"/>
    <property type="match status" value="1"/>
</dbReference>
<dbReference type="EMBL" id="CAXAQS010000728">
    <property type="protein sequence ID" value="CAK9252901.1"/>
    <property type="molecule type" value="Genomic_DNA"/>
</dbReference>
<proteinExistence type="predicted"/>
<dbReference type="InterPro" id="IPR023696">
    <property type="entry name" value="Ureohydrolase_dom_sf"/>
</dbReference>
<comment type="caution">
    <text evidence="2">The sequence shown here is derived from an EMBL/GenBank/DDBJ whole genome shotgun (WGS) entry which is preliminary data.</text>
</comment>